<comment type="caution">
    <text evidence="3">The sequence shown here is derived from an EMBL/GenBank/DDBJ whole genome shotgun (WGS) entry which is preliminary data.</text>
</comment>
<keyword evidence="4" id="KW-1185">Reference proteome</keyword>
<sequence length="226" mass="24362">MGILDRFATIVKANVNELLDKAEDPAKMVDQYLVDLTESLAEVKQETAAVMAEEARTKRSVDANAEEVARMEGLARKALAAGNEDDARVFLAKKQKLEAAGAEMAKAADAAHANAEKMRQMHDKLVGDIEELKSRRETIKAKMAVAKTQEKVAGFTSGADKAESAIEAFNRMEEKADKMLDTADAMAELSEEPVDDAAALEAKYADAASDAAVEDELARLKADMGL</sequence>
<comment type="similarity">
    <text evidence="1">Belongs to the PspA/Vipp/IM30 family.</text>
</comment>
<organism evidence="3 4">
    <name type="scientific">Thermophilibacter provencensis</name>
    <dbReference type="NCBI Taxonomy" id="1852386"/>
    <lineage>
        <taxon>Bacteria</taxon>
        <taxon>Bacillati</taxon>
        <taxon>Actinomycetota</taxon>
        <taxon>Coriobacteriia</taxon>
        <taxon>Coriobacteriales</taxon>
        <taxon>Atopobiaceae</taxon>
        <taxon>Thermophilibacter</taxon>
    </lineage>
</organism>
<evidence type="ECO:0000313" key="3">
    <source>
        <dbReference type="EMBL" id="MDM8271118.1"/>
    </source>
</evidence>
<evidence type="ECO:0000256" key="2">
    <source>
        <dbReference type="SAM" id="Coils"/>
    </source>
</evidence>
<dbReference type="PANTHER" id="PTHR31088:SF6">
    <property type="entry name" value="PHAGE SHOCK PROTEIN A"/>
    <property type="match status" value="1"/>
</dbReference>
<proteinExistence type="inferred from homology"/>
<dbReference type="EMBL" id="JAUDEA010000006">
    <property type="protein sequence ID" value="MDM8271118.1"/>
    <property type="molecule type" value="Genomic_DNA"/>
</dbReference>
<dbReference type="RefSeq" id="WP_289511208.1">
    <property type="nucleotide sequence ID" value="NZ_JAUDEA010000006.1"/>
</dbReference>
<feature type="coiled-coil region" evidence="2">
    <location>
        <begin position="115"/>
        <end position="149"/>
    </location>
</feature>
<evidence type="ECO:0000313" key="4">
    <source>
        <dbReference type="Proteomes" id="UP001529256"/>
    </source>
</evidence>
<reference evidence="3" key="2">
    <citation type="submission" date="2023-06" db="EMBL/GenBank/DDBJ databases">
        <authorList>
            <person name="Zeman M."/>
            <person name="Kubasova T."/>
            <person name="Jahodarova E."/>
            <person name="Nykrynova M."/>
            <person name="Rychlik I."/>
        </authorList>
    </citation>
    <scope>NUCLEOTIDE SEQUENCE</scope>
    <source>
        <strain evidence="3">153_Feed</strain>
    </source>
</reference>
<accession>A0ABT7V3F5</accession>
<dbReference type="InterPro" id="IPR007157">
    <property type="entry name" value="PspA_VIPP1"/>
</dbReference>
<gene>
    <name evidence="3" type="ORF">QUW25_05455</name>
</gene>
<dbReference type="PANTHER" id="PTHR31088">
    <property type="entry name" value="MEMBRANE-ASSOCIATED PROTEIN VIPP1, CHLOROPLASTIC"/>
    <property type="match status" value="1"/>
</dbReference>
<name>A0ABT7V3F5_9ACTN</name>
<dbReference type="Pfam" id="PF04012">
    <property type="entry name" value="PspA_IM30"/>
    <property type="match status" value="1"/>
</dbReference>
<keyword evidence="2" id="KW-0175">Coiled coil</keyword>
<evidence type="ECO:0000256" key="1">
    <source>
        <dbReference type="ARBA" id="ARBA00043985"/>
    </source>
</evidence>
<dbReference type="Proteomes" id="UP001529256">
    <property type="component" value="Unassembled WGS sequence"/>
</dbReference>
<protein>
    <submittedName>
        <fullName evidence="3">PspA/IM30 family protein</fullName>
    </submittedName>
</protein>
<reference evidence="3" key="1">
    <citation type="submission" date="2023-06" db="EMBL/GenBank/DDBJ databases">
        <title>Identification and characterization of horizontal gene transfer across gut microbiota members of farm animals based on homology search.</title>
        <authorList>
            <person name="Schwarzerova J."/>
            <person name="Nykrynova M."/>
            <person name="Jureckova K."/>
            <person name="Cejkova D."/>
            <person name="Rychlik I."/>
        </authorList>
    </citation>
    <scope>NUCLEOTIDE SEQUENCE</scope>
    <source>
        <strain evidence="3">153_Feed</strain>
    </source>
</reference>